<name>C9LXB8_SELS3</name>
<organism evidence="1 2">
    <name type="scientific">Selenomonas sputigena (strain ATCC 35185 / DSM 20758 / CCUG 44933 / VPI D19B-28)</name>
    <dbReference type="NCBI Taxonomy" id="546271"/>
    <lineage>
        <taxon>Bacteria</taxon>
        <taxon>Bacillati</taxon>
        <taxon>Bacillota</taxon>
        <taxon>Negativicutes</taxon>
        <taxon>Selenomonadales</taxon>
        <taxon>Selenomonadaceae</taxon>
        <taxon>Selenomonas</taxon>
    </lineage>
</organism>
<accession>C9LXB8</accession>
<evidence type="ECO:0000313" key="1">
    <source>
        <dbReference type="EMBL" id="EEX76301.1"/>
    </source>
</evidence>
<dbReference type="EMBL" id="ACKP02000049">
    <property type="protein sequence ID" value="EEX76301.1"/>
    <property type="molecule type" value="Genomic_DNA"/>
</dbReference>
<protein>
    <submittedName>
        <fullName evidence="1">Uncharacterized protein</fullName>
    </submittedName>
</protein>
<proteinExistence type="predicted"/>
<comment type="caution">
    <text evidence="1">The sequence shown here is derived from an EMBL/GenBank/DDBJ whole genome shotgun (WGS) entry which is preliminary data.</text>
</comment>
<reference evidence="1 2" key="1">
    <citation type="submission" date="2009-09" db="EMBL/GenBank/DDBJ databases">
        <authorList>
            <person name="Weinstock G."/>
            <person name="Sodergren E."/>
            <person name="Clifton S."/>
            <person name="Fulton L."/>
            <person name="Fulton B."/>
            <person name="Courtney L."/>
            <person name="Fronick C."/>
            <person name="Harrison M."/>
            <person name="Strong C."/>
            <person name="Farmer C."/>
            <person name="Delahaunty K."/>
            <person name="Markovic C."/>
            <person name="Hall O."/>
            <person name="Minx P."/>
            <person name="Tomlinson C."/>
            <person name="Mitreva M."/>
            <person name="Nelson J."/>
            <person name="Hou S."/>
            <person name="Wollam A."/>
            <person name="Pepin K.H."/>
            <person name="Johnson M."/>
            <person name="Bhonagiri V."/>
            <person name="Nash W.E."/>
            <person name="Warren W."/>
            <person name="Chinwalla A."/>
            <person name="Mardis E.R."/>
            <person name="Wilson R.K."/>
        </authorList>
    </citation>
    <scope>NUCLEOTIDE SEQUENCE [LARGE SCALE GENOMIC DNA]</scope>
    <source>
        <strain evidence="2">ATCC 35185 / DSM 20758 / VPI D19B-28</strain>
    </source>
</reference>
<evidence type="ECO:0000313" key="2">
    <source>
        <dbReference type="Proteomes" id="UP000003505"/>
    </source>
</evidence>
<dbReference type="Proteomes" id="UP000003505">
    <property type="component" value="Unassembled WGS sequence"/>
</dbReference>
<gene>
    <name evidence="1" type="ORF">SELSPUOL_02126</name>
</gene>
<dbReference type="AlphaFoldDB" id="C9LXB8"/>
<sequence length="50" mass="5606">MFPHVLVACCALIIGEASQEGNIEKMLNNKDIGIYCEISPYISCFYTFSK</sequence>